<gene>
    <name evidence="1" type="ORF">GOP47_0016819</name>
</gene>
<dbReference type="AlphaFoldDB" id="A0A9D4UJ67"/>
<keyword evidence="2" id="KW-1185">Reference proteome</keyword>
<dbReference type="Proteomes" id="UP000886520">
    <property type="component" value="Chromosome 16"/>
</dbReference>
<evidence type="ECO:0000313" key="1">
    <source>
        <dbReference type="EMBL" id="KAI5068474.1"/>
    </source>
</evidence>
<sequence length="85" mass="9401">MTTPGHSMFVHLGNVRAAHVGVPLDPASAALFKTPRRRSIASALLLFRIRLLRATIVASYVCTVPLLKPCLLRRSFPSWQASPHR</sequence>
<evidence type="ECO:0000313" key="2">
    <source>
        <dbReference type="Proteomes" id="UP000886520"/>
    </source>
</evidence>
<reference evidence="1" key="1">
    <citation type="submission" date="2021-01" db="EMBL/GenBank/DDBJ databases">
        <title>Adiantum capillus-veneris genome.</title>
        <authorList>
            <person name="Fang Y."/>
            <person name="Liao Q."/>
        </authorList>
    </citation>
    <scope>NUCLEOTIDE SEQUENCE</scope>
    <source>
        <strain evidence="1">H3</strain>
        <tissue evidence="1">Leaf</tissue>
    </source>
</reference>
<protein>
    <submittedName>
        <fullName evidence="1">Uncharacterized protein</fullName>
    </submittedName>
</protein>
<organism evidence="1 2">
    <name type="scientific">Adiantum capillus-veneris</name>
    <name type="common">Maidenhair fern</name>
    <dbReference type="NCBI Taxonomy" id="13818"/>
    <lineage>
        <taxon>Eukaryota</taxon>
        <taxon>Viridiplantae</taxon>
        <taxon>Streptophyta</taxon>
        <taxon>Embryophyta</taxon>
        <taxon>Tracheophyta</taxon>
        <taxon>Polypodiopsida</taxon>
        <taxon>Polypodiidae</taxon>
        <taxon>Polypodiales</taxon>
        <taxon>Pteridineae</taxon>
        <taxon>Pteridaceae</taxon>
        <taxon>Vittarioideae</taxon>
        <taxon>Adiantum</taxon>
    </lineage>
</organism>
<accession>A0A9D4UJ67</accession>
<proteinExistence type="predicted"/>
<name>A0A9D4UJ67_ADICA</name>
<comment type="caution">
    <text evidence="1">The sequence shown here is derived from an EMBL/GenBank/DDBJ whole genome shotgun (WGS) entry which is preliminary data.</text>
</comment>
<dbReference type="EMBL" id="JABFUD020000016">
    <property type="protein sequence ID" value="KAI5068474.1"/>
    <property type="molecule type" value="Genomic_DNA"/>
</dbReference>